<evidence type="ECO:0000313" key="11">
    <source>
        <dbReference type="Proteomes" id="UP000886752"/>
    </source>
</evidence>
<keyword evidence="6 9" id="KW-0406">Ion transport</keyword>
<dbReference type="EMBL" id="DXHV01000065">
    <property type="protein sequence ID" value="HIW00945.1"/>
    <property type="molecule type" value="Genomic_DNA"/>
</dbReference>
<evidence type="ECO:0000256" key="2">
    <source>
        <dbReference type="ARBA" id="ARBA00022475"/>
    </source>
</evidence>
<feature type="transmembrane region" description="Helical" evidence="9">
    <location>
        <begin position="6"/>
        <end position="28"/>
    </location>
</feature>
<name>A0A9D1PXX1_9BACT</name>
<feature type="transmembrane region" description="Helical" evidence="9">
    <location>
        <begin position="166"/>
        <end position="183"/>
    </location>
</feature>
<dbReference type="Pfam" id="PF02659">
    <property type="entry name" value="Mntp"/>
    <property type="match status" value="1"/>
</dbReference>
<evidence type="ECO:0000256" key="9">
    <source>
        <dbReference type="HAMAP-Rule" id="MF_01521"/>
    </source>
</evidence>
<sequence>MFFLELMALAIALSMDALAVSVSSGMALKRPTASQYLRMSLAFGVFQALMPLTGWLLGNSVRHLIEQWDHWIAFILLVFVGGKLLYETLFEKEDEGSAPDPTAGWTILLLAVATSIDALAVGFSFALLAQPIIFPSIIIGLVCACISFLGMCVGARIGRIDRVRRWSGVAGACALFIIALLILRDHGVF</sequence>
<gene>
    <name evidence="9" type="primary">mntP</name>
    <name evidence="10" type="ORF">H9894_07135</name>
</gene>
<evidence type="ECO:0000256" key="6">
    <source>
        <dbReference type="ARBA" id="ARBA00023065"/>
    </source>
</evidence>
<dbReference type="GO" id="GO:0005886">
    <property type="term" value="C:plasma membrane"/>
    <property type="evidence" value="ECO:0007669"/>
    <property type="project" value="UniProtKB-SubCell"/>
</dbReference>
<reference evidence="10" key="2">
    <citation type="submission" date="2021-04" db="EMBL/GenBank/DDBJ databases">
        <authorList>
            <person name="Gilroy R."/>
        </authorList>
    </citation>
    <scope>NUCLEOTIDE SEQUENCE</scope>
    <source>
        <strain evidence="10">ChiHecec2B26-446</strain>
    </source>
</reference>
<keyword evidence="7 9" id="KW-0472">Membrane</keyword>
<reference evidence="10" key="1">
    <citation type="journal article" date="2021" name="PeerJ">
        <title>Extensive microbial diversity within the chicken gut microbiome revealed by metagenomics and culture.</title>
        <authorList>
            <person name="Gilroy R."/>
            <person name="Ravi A."/>
            <person name="Getino M."/>
            <person name="Pursley I."/>
            <person name="Horton D.L."/>
            <person name="Alikhan N.F."/>
            <person name="Baker D."/>
            <person name="Gharbi K."/>
            <person name="Hall N."/>
            <person name="Watson M."/>
            <person name="Adriaenssens E.M."/>
            <person name="Foster-Nyarko E."/>
            <person name="Jarju S."/>
            <person name="Secka A."/>
            <person name="Antonio M."/>
            <person name="Oren A."/>
            <person name="Chaudhuri R.R."/>
            <person name="La Ragione R."/>
            <person name="Hildebrand F."/>
            <person name="Pallen M.J."/>
        </authorList>
    </citation>
    <scope>NUCLEOTIDE SEQUENCE</scope>
    <source>
        <strain evidence="10">ChiHecec2B26-446</strain>
    </source>
</reference>
<feature type="transmembrane region" description="Helical" evidence="9">
    <location>
        <begin position="70"/>
        <end position="86"/>
    </location>
</feature>
<dbReference type="AlphaFoldDB" id="A0A9D1PXX1"/>
<keyword evidence="5 9" id="KW-1133">Transmembrane helix</keyword>
<keyword evidence="8 9" id="KW-0464">Manganese</keyword>
<dbReference type="Proteomes" id="UP000886752">
    <property type="component" value="Unassembled WGS sequence"/>
</dbReference>
<dbReference type="InterPro" id="IPR003810">
    <property type="entry name" value="Mntp/YtaF"/>
</dbReference>
<comment type="similarity">
    <text evidence="9">Belongs to the MntP (TC 9.B.29) family.</text>
</comment>
<dbReference type="HAMAP" id="MF_01521">
    <property type="entry name" value="MntP_pump"/>
    <property type="match status" value="1"/>
</dbReference>
<comment type="subcellular location">
    <subcellularLocation>
        <location evidence="9">Cell membrane</location>
        <topology evidence="9">Multi-pass membrane protein</topology>
    </subcellularLocation>
</comment>
<keyword evidence="1 9" id="KW-0813">Transport</keyword>
<evidence type="ECO:0000256" key="5">
    <source>
        <dbReference type="ARBA" id="ARBA00022989"/>
    </source>
</evidence>
<feature type="transmembrane region" description="Helical" evidence="9">
    <location>
        <begin position="40"/>
        <end position="58"/>
    </location>
</feature>
<dbReference type="GO" id="GO:0005384">
    <property type="term" value="F:manganese ion transmembrane transporter activity"/>
    <property type="evidence" value="ECO:0007669"/>
    <property type="project" value="UniProtKB-UniRule"/>
</dbReference>
<comment type="function">
    <text evidence="9">Probably functions as a manganese efflux pump.</text>
</comment>
<evidence type="ECO:0000256" key="8">
    <source>
        <dbReference type="ARBA" id="ARBA00023211"/>
    </source>
</evidence>
<dbReference type="PANTHER" id="PTHR35529:SF1">
    <property type="entry name" value="MANGANESE EFFLUX PUMP MNTP-RELATED"/>
    <property type="match status" value="1"/>
</dbReference>
<evidence type="ECO:0000256" key="7">
    <source>
        <dbReference type="ARBA" id="ARBA00023136"/>
    </source>
</evidence>
<organism evidence="10 11">
    <name type="scientific">Candidatus Desulfovibrio intestinipullorum</name>
    <dbReference type="NCBI Taxonomy" id="2838536"/>
    <lineage>
        <taxon>Bacteria</taxon>
        <taxon>Pseudomonadati</taxon>
        <taxon>Thermodesulfobacteriota</taxon>
        <taxon>Desulfovibrionia</taxon>
        <taxon>Desulfovibrionales</taxon>
        <taxon>Desulfovibrionaceae</taxon>
        <taxon>Desulfovibrio</taxon>
    </lineage>
</organism>
<dbReference type="PANTHER" id="PTHR35529">
    <property type="entry name" value="MANGANESE EFFLUX PUMP MNTP-RELATED"/>
    <property type="match status" value="1"/>
</dbReference>
<evidence type="ECO:0000256" key="1">
    <source>
        <dbReference type="ARBA" id="ARBA00022448"/>
    </source>
</evidence>
<evidence type="ECO:0000313" key="10">
    <source>
        <dbReference type="EMBL" id="HIW00945.1"/>
    </source>
</evidence>
<keyword evidence="2 9" id="KW-1003">Cell membrane</keyword>
<protein>
    <recommendedName>
        <fullName evidence="9">Putative manganese efflux pump MntP</fullName>
    </recommendedName>
</protein>
<comment type="caution">
    <text evidence="10">The sequence shown here is derived from an EMBL/GenBank/DDBJ whole genome shotgun (WGS) entry which is preliminary data.</text>
</comment>
<keyword evidence="3" id="KW-0997">Cell inner membrane</keyword>
<feature type="transmembrane region" description="Helical" evidence="9">
    <location>
        <begin position="132"/>
        <end position="154"/>
    </location>
</feature>
<evidence type="ECO:0000256" key="4">
    <source>
        <dbReference type="ARBA" id="ARBA00022692"/>
    </source>
</evidence>
<keyword evidence="4 9" id="KW-0812">Transmembrane</keyword>
<accession>A0A9D1PXX1</accession>
<dbReference type="InterPro" id="IPR022929">
    <property type="entry name" value="Put_MntP"/>
</dbReference>
<proteinExistence type="inferred from homology"/>
<feature type="transmembrane region" description="Helical" evidence="9">
    <location>
        <begin position="107"/>
        <end position="126"/>
    </location>
</feature>
<evidence type="ECO:0000256" key="3">
    <source>
        <dbReference type="ARBA" id="ARBA00022519"/>
    </source>
</evidence>